<organism evidence="2 3">
    <name type="scientific">Glonium stellatum</name>
    <dbReference type="NCBI Taxonomy" id="574774"/>
    <lineage>
        <taxon>Eukaryota</taxon>
        <taxon>Fungi</taxon>
        <taxon>Dikarya</taxon>
        <taxon>Ascomycota</taxon>
        <taxon>Pezizomycotina</taxon>
        <taxon>Dothideomycetes</taxon>
        <taxon>Pleosporomycetidae</taxon>
        <taxon>Gloniales</taxon>
        <taxon>Gloniaceae</taxon>
        <taxon>Glonium</taxon>
    </lineage>
</organism>
<dbReference type="GO" id="GO:1990432">
    <property type="term" value="P:siRNA 3'-end processing"/>
    <property type="evidence" value="ECO:0007669"/>
    <property type="project" value="TreeGrafter"/>
</dbReference>
<dbReference type="InterPro" id="IPR006941">
    <property type="entry name" value="RNase_CAF1"/>
</dbReference>
<comment type="similarity">
    <text evidence="1">Belongs to the CAF1 family.</text>
</comment>
<gene>
    <name evidence="2" type="ORF">AOQ84DRAFT_385133</name>
</gene>
<dbReference type="PANTHER" id="PTHR15092">
    <property type="entry name" value="POLY A -SPECIFIC RIBONUCLEASE/TARGET OF EGR1, MEMBER 1"/>
    <property type="match status" value="1"/>
</dbReference>
<dbReference type="InterPro" id="IPR012337">
    <property type="entry name" value="RNaseH-like_sf"/>
</dbReference>
<evidence type="ECO:0000313" key="3">
    <source>
        <dbReference type="Proteomes" id="UP000250140"/>
    </source>
</evidence>
<dbReference type="SUPFAM" id="SSF53098">
    <property type="entry name" value="Ribonuclease H-like"/>
    <property type="match status" value="1"/>
</dbReference>
<reference evidence="2 3" key="1">
    <citation type="journal article" date="2016" name="Nat. Commun.">
        <title>Ectomycorrhizal ecology is imprinted in the genome of the dominant symbiotic fungus Cenococcum geophilum.</title>
        <authorList>
            <consortium name="DOE Joint Genome Institute"/>
            <person name="Peter M."/>
            <person name="Kohler A."/>
            <person name="Ohm R.A."/>
            <person name="Kuo A."/>
            <person name="Krutzmann J."/>
            <person name="Morin E."/>
            <person name="Arend M."/>
            <person name="Barry K.W."/>
            <person name="Binder M."/>
            <person name="Choi C."/>
            <person name="Clum A."/>
            <person name="Copeland A."/>
            <person name="Grisel N."/>
            <person name="Haridas S."/>
            <person name="Kipfer T."/>
            <person name="LaButti K."/>
            <person name="Lindquist E."/>
            <person name="Lipzen A."/>
            <person name="Maire R."/>
            <person name="Meier B."/>
            <person name="Mihaltcheva S."/>
            <person name="Molinier V."/>
            <person name="Murat C."/>
            <person name="Poggeler S."/>
            <person name="Quandt C.A."/>
            <person name="Sperisen C."/>
            <person name="Tritt A."/>
            <person name="Tisserant E."/>
            <person name="Crous P.W."/>
            <person name="Henrissat B."/>
            <person name="Nehls U."/>
            <person name="Egli S."/>
            <person name="Spatafora J.W."/>
            <person name="Grigoriev I.V."/>
            <person name="Martin F.M."/>
        </authorList>
    </citation>
    <scope>NUCLEOTIDE SEQUENCE [LARGE SCALE GENOMIC DNA]</scope>
    <source>
        <strain evidence="2 3">CBS 207.34</strain>
    </source>
</reference>
<dbReference type="InterPro" id="IPR036397">
    <property type="entry name" value="RNaseH_sf"/>
</dbReference>
<dbReference type="Pfam" id="PF04857">
    <property type="entry name" value="CAF1"/>
    <property type="match status" value="1"/>
</dbReference>
<dbReference type="InterPro" id="IPR051181">
    <property type="entry name" value="CAF1_poly(A)_ribonucleases"/>
</dbReference>
<evidence type="ECO:0000313" key="2">
    <source>
        <dbReference type="EMBL" id="OCL13838.1"/>
    </source>
</evidence>
<dbReference type="AlphaFoldDB" id="A0A8E2FBE3"/>
<accession>A0A8E2FBE3</accession>
<sequence>MEVDRTSFQFHLLGILTAISDAHFVSLDLELSGVPSKNPISSRSKQTLEERYKEVKEAAERYQVLQLGLTCVEQDLERDVYVVRPYNFNLNPLIEERLDIERIFAYQSGAVEFLLSHGFRMELPFTMGVPYLSRDEAKLAKKLAYDRLDKTNIEDLYLKDDDVQSLEFVKRVREQIISWKKVGKYEYLNITSSSQVDVQQTIPELSRFEKRLVHQLVRAEFPELVTISKPTFIKIIPLDEAREENIKNSRKQKVKEQIIKQTGFRWVVEAMTGGDLSKLDVKSFAYSPSGDSRFVDLDDLTARFSRARENLRVRRPVLVGHNMFTDLVYFYRCFIGELPQTVHEFQSAIHELFPVVVDTKYMATHNCGDINPASSLEQIEEKLRRQKLPAMETHRDHIKYYGTEAFHEAGYDSLLTANIMIRLSAKLEAEGVYVKETTASDDDGPYTTAPEDVGGVSLLPEDRIPCTDSSLTNNGSLTTNLEQTTTLTVPSISTSSSIFVDTATLPSPPQATVVLKSDKKKKKKKKKSGATNTMEAGRYAHMTMFDMLHNVDLGVDEEPMPEGPLKARGMNWLKAAHTGMAKTSLNTPQVKKKVPMTLMPPFDSGFWGIYGNKLRIFGTTEAILKLTG</sequence>
<dbReference type="EMBL" id="KV748664">
    <property type="protein sequence ID" value="OCL13838.1"/>
    <property type="molecule type" value="Genomic_DNA"/>
</dbReference>
<dbReference type="GO" id="GO:0003723">
    <property type="term" value="F:RNA binding"/>
    <property type="evidence" value="ECO:0007669"/>
    <property type="project" value="TreeGrafter"/>
</dbReference>
<protein>
    <submittedName>
        <fullName evidence="2">CAF1-domain-containing protein</fullName>
    </submittedName>
</protein>
<dbReference type="OrthoDB" id="1432093at2759"/>
<name>A0A8E2FBE3_9PEZI</name>
<dbReference type="PANTHER" id="PTHR15092:SF22">
    <property type="entry name" value="POLY(A)-SPECIFIC RIBONUCLEASE PNLDC1"/>
    <property type="match status" value="1"/>
</dbReference>
<evidence type="ECO:0000256" key="1">
    <source>
        <dbReference type="ARBA" id="ARBA00008372"/>
    </source>
</evidence>
<dbReference type="Proteomes" id="UP000250140">
    <property type="component" value="Unassembled WGS sequence"/>
</dbReference>
<dbReference type="Gene3D" id="3.30.420.10">
    <property type="entry name" value="Ribonuclease H-like superfamily/Ribonuclease H"/>
    <property type="match status" value="2"/>
</dbReference>
<dbReference type="GO" id="GO:1990431">
    <property type="term" value="P:priRNA 3'-end processing"/>
    <property type="evidence" value="ECO:0007669"/>
    <property type="project" value="TreeGrafter"/>
</dbReference>
<dbReference type="GO" id="GO:0000175">
    <property type="term" value="F:3'-5'-RNA exonuclease activity"/>
    <property type="evidence" value="ECO:0007669"/>
    <property type="project" value="TreeGrafter"/>
</dbReference>
<keyword evidence="3" id="KW-1185">Reference proteome</keyword>
<dbReference type="GO" id="GO:0005634">
    <property type="term" value="C:nucleus"/>
    <property type="evidence" value="ECO:0007669"/>
    <property type="project" value="TreeGrafter"/>
</dbReference>
<dbReference type="GO" id="GO:0000289">
    <property type="term" value="P:nuclear-transcribed mRNA poly(A) tail shortening"/>
    <property type="evidence" value="ECO:0007669"/>
    <property type="project" value="TreeGrafter"/>
</dbReference>
<proteinExistence type="inferred from homology"/>